<feature type="transmembrane region" description="Helical" evidence="1">
    <location>
        <begin position="328"/>
        <end position="350"/>
    </location>
</feature>
<feature type="transmembrane region" description="Helical" evidence="1">
    <location>
        <begin position="92"/>
        <end position="119"/>
    </location>
</feature>
<evidence type="ECO:0000313" key="2">
    <source>
        <dbReference type="EMBL" id="RWR10057.1"/>
    </source>
</evidence>
<feature type="transmembrane region" description="Helical" evidence="1">
    <location>
        <begin position="264"/>
        <end position="284"/>
    </location>
</feature>
<feature type="transmembrane region" description="Helical" evidence="1">
    <location>
        <begin position="296"/>
        <end position="316"/>
    </location>
</feature>
<protein>
    <submittedName>
        <fullName evidence="2">DUF1646 domain-containing protein</fullName>
    </submittedName>
</protein>
<dbReference type="EMBL" id="QYTU02000020">
    <property type="protein sequence ID" value="RWR10057.1"/>
    <property type="molecule type" value="Genomic_DNA"/>
</dbReference>
<dbReference type="InterPro" id="IPR012443">
    <property type="entry name" value="DUF1646"/>
</dbReference>
<feature type="transmembrane region" description="Helical" evidence="1">
    <location>
        <begin position="52"/>
        <end position="72"/>
    </location>
</feature>
<feature type="transmembrane region" description="Helical" evidence="1">
    <location>
        <begin position="168"/>
        <end position="192"/>
    </location>
</feature>
<name>A0A443IRV7_9BACI</name>
<dbReference type="OrthoDB" id="2678059at2"/>
<keyword evidence="1" id="KW-0472">Membrane</keyword>
<gene>
    <name evidence="2" type="ORF">D4N35_010090</name>
</gene>
<proteinExistence type="predicted"/>
<dbReference type="RefSeq" id="WP_120073104.1">
    <property type="nucleotide sequence ID" value="NZ_CP126113.1"/>
</dbReference>
<keyword evidence="1" id="KW-1133">Transmembrane helix</keyword>
<dbReference type="PIRSF" id="PIRSF019205">
    <property type="entry name" value="DUF1646"/>
    <property type="match status" value="1"/>
</dbReference>
<evidence type="ECO:0000313" key="3">
    <source>
        <dbReference type="Proteomes" id="UP000273811"/>
    </source>
</evidence>
<dbReference type="AlphaFoldDB" id="A0A443IRV7"/>
<dbReference type="Pfam" id="PF07854">
    <property type="entry name" value="DUF1646"/>
    <property type="match status" value="1"/>
</dbReference>
<dbReference type="GeneID" id="56391332"/>
<dbReference type="Proteomes" id="UP000273811">
    <property type="component" value="Unassembled WGS sequence"/>
</dbReference>
<organism evidence="2 3">
    <name type="scientific">Siminovitchia fortis</name>
    <dbReference type="NCBI Taxonomy" id="254758"/>
    <lineage>
        <taxon>Bacteria</taxon>
        <taxon>Bacillati</taxon>
        <taxon>Bacillota</taxon>
        <taxon>Bacilli</taxon>
        <taxon>Bacillales</taxon>
        <taxon>Bacillaceae</taxon>
        <taxon>Siminovitchia</taxon>
    </lineage>
</organism>
<feature type="transmembrane region" description="Helical" evidence="1">
    <location>
        <begin position="131"/>
        <end position="148"/>
    </location>
</feature>
<keyword evidence="1" id="KW-0812">Transmembrane</keyword>
<comment type="caution">
    <text evidence="2">The sequence shown here is derived from an EMBL/GenBank/DDBJ whole genome shotgun (WGS) entry which is preliminary data.</text>
</comment>
<feature type="transmembrane region" description="Helical" evidence="1">
    <location>
        <begin position="28"/>
        <end position="45"/>
    </location>
</feature>
<sequence length="351" mass="38422">MIIGLTIILLLVLFLPFTKPVEKNLEIFLFIMGLLAVFVSQVWSADLLKEALVHPINITLAVLFAGLLFRWLQAPLEKVILGISKAMPYQLFIALFVIILGLVSSVITAIIAAIILVAVISVLQMDRKSEIRLVVLASYAIGLGAALTPIGEPLSTIVVSKLNEDFFYLLRLLGIYVIPGVIIFGILSALAIKPKKHDDFSAVTADNGNGENDQPFKVAETESYGEIIFRSFKIYLFVMALTFLGAGFQPFIERFLLDLNPLILYWINMLSAVLDNATLAAAEVSPLMQEETIRDLLLGLLISGGMLIPGNIPNIIAAGKLKITSLEYARFAFPIGLIFMVICFVIILIAG</sequence>
<keyword evidence="3" id="KW-1185">Reference proteome</keyword>
<feature type="transmembrane region" description="Helical" evidence="1">
    <location>
        <begin position="234"/>
        <end position="252"/>
    </location>
</feature>
<reference evidence="2" key="1">
    <citation type="submission" date="2018-12" db="EMBL/GenBank/DDBJ databases">
        <authorList>
            <person name="Sun L."/>
            <person name="Chen Z."/>
        </authorList>
    </citation>
    <scope>NUCLEOTIDE SEQUENCE [LARGE SCALE GENOMIC DNA]</scope>
    <source>
        <strain evidence="2">DSM 16012</strain>
    </source>
</reference>
<evidence type="ECO:0000256" key="1">
    <source>
        <dbReference type="SAM" id="Phobius"/>
    </source>
</evidence>
<accession>A0A443IRV7</accession>